<name>A0A2K6GN17_PROCO</name>
<dbReference type="Pfam" id="PF04811">
    <property type="entry name" value="Sec23_trunk"/>
    <property type="match status" value="1"/>
</dbReference>
<evidence type="ECO:0000313" key="8">
    <source>
        <dbReference type="Proteomes" id="UP000233160"/>
    </source>
</evidence>
<dbReference type="InterPro" id="IPR036465">
    <property type="entry name" value="vWFA_dom_sf"/>
</dbReference>
<accession>A0A2K6GN17</accession>
<keyword evidence="3" id="KW-0968">Cytoplasmic vesicle</keyword>
<dbReference type="GO" id="GO:0006886">
    <property type="term" value="P:intracellular protein transport"/>
    <property type="evidence" value="ECO:0007669"/>
    <property type="project" value="InterPro"/>
</dbReference>
<dbReference type="Ensembl" id="ENSPCOT00000038472.1">
    <property type="protein sequence ID" value="ENSPCOP00000027633.1"/>
    <property type="gene ID" value="ENSPCOG00000026348.1"/>
</dbReference>
<reference evidence="7" key="1">
    <citation type="submission" date="2025-08" db="UniProtKB">
        <authorList>
            <consortium name="Ensembl"/>
        </authorList>
    </citation>
    <scope>IDENTIFICATION</scope>
</reference>
<evidence type="ECO:0000256" key="3">
    <source>
        <dbReference type="ARBA" id="ARBA00023329"/>
    </source>
</evidence>
<evidence type="ECO:0000256" key="2">
    <source>
        <dbReference type="ARBA" id="ARBA00004397"/>
    </source>
</evidence>
<dbReference type="InterPro" id="IPR029006">
    <property type="entry name" value="ADF-H/Gelsolin-like_dom_sf"/>
</dbReference>
<evidence type="ECO:0000313" key="7">
    <source>
        <dbReference type="Ensembl" id="ENSPCOP00000027633.1"/>
    </source>
</evidence>
<evidence type="ECO:0000259" key="5">
    <source>
        <dbReference type="Pfam" id="PF04811"/>
    </source>
</evidence>
<sequence>MSQPGIPASGGAPTDLQAQNGAASASGSPYTNGPVQNALMSSQVSVSQGYNFQLPGSYPHLIPAKTLNPASGQSNYGGSQGSGQTLNRPPVASNPVTPLLHSGPVPQMPLPASQNPAATPMPSGSFLPGANPPPPSNWQYNYPSTGSQTNHFPRASSQPPVSGNTSFTTNHPYVSSGDPSLQNSFLKSGSIFIGRSPRCPTFLSPGTGFMEDNFSTGQGWGGRRAQAVIPATESCFSYSPAPHLLSTPQLANKNPKMSRSVGYSYPSLPPGYQNTTPPSAIGMPPSSLNYASGPQAFTPTPLGANHLTASMGGLSLHPEGLRVVNLLQERSMLPSTPLQPLVPNLHEDIQKLNCNPDLKGMRVLFQVVFLVTQQAVSITTPLTIISTTLSKCRNCRRNYTDTSLARLALRQYLHVTLRRYFMYICVWENLIKYSSEFVYRLPGNTRTKIGFITFDSTIHFYSLQEGLSQPQMLIVSDIEVLTLLSFLALFHKLVQDLLKTLPQMFTKTLETQSALGPALQAAFKLMSPTGVILIIFSLLGLSIHTFHGNFFVRSTDLLSLPNVNPDAGYAVQMAVEESLTDTQLVSFQSALLYTSSKGKFLFWRSHCLVFFYTTMLCKSFQTGTNARLDERIFAMCQVKNQPLVYLMLTTHPRLYRVDNLSDEVRLRPFLVPLKVAICTVNVIVVIRVKQEPCDKSTVHFTIPFYLKFFCLLFLRDESPMKANFLQNMVEDRTESALSYYEFLLHIQQQVNK</sequence>
<dbReference type="SUPFAM" id="SSF81995">
    <property type="entry name" value="beta-sandwich domain of Sec23/24"/>
    <property type="match status" value="1"/>
</dbReference>
<dbReference type="InterPro" id="IPR036180">
    <property type="entry name" value="Gelsolin-like_dom_sf"/>
</dbReference>
<feature type="region of interest" description="Disordered" evidence="4">
    <location>
        <begin position="1"/>
        <end position="30"/>
    </location>
</feature>
<evidence type="ECO:0000256" key="1">
    <source>
        <dbReference type="ARBA" id="ARBA00004299"/>
    </source>
</evidence>
<dbReference type="PANTHER" id="PTHR13803">
    <property type="entry name" value="SEC24-RELATED PROTEIN"/>
    <property type="match status" value="1"/>
</dbReference>
<dbReference type="Gene3D" id="1.20.120.730">
    <property type="entry name" value="Sec23/Sec24 helical domain"/>
    <property type="match status" value="2"/>
</dbReference>
<dbReference type="GO" id="GO:0008270">
    <property type="term" value="F:zinc ion binding"/>
    <property type="evidence" value="ECO:0007669"/>
    <property type="project" value="TreeGrafter"/>
</dbReference>
<dbReference type="Gene3D" id="3.40.20.10">
    <property type="entry name" value="Severin"/>
    <property type="match status" value="2"/>
</dbReference>
<dbReference type="Gene3D" id="2.60.40.1670">
    <property type="entry name" value="beta-sandwich domain of Sec23/24"/>
    <property type="match status" value="1"/>
</dbReference>
<comment type="subcellular location">
    <subcellularLocation>
        <location evidence="1">Cytoplasmic vesicle</location>
        <location evidence="1">COPII-coated vesicle membrane</location>
        <topology evidence="1">Peripheral membrane protein</topology>
        <orientation evidence="1">Cytoplasmic side</orientation>
    </subcellularLocation>
    <subcellularLocation>
        <location evidence="2">Endoplasmic reticulum membrane</location>
        <topology evidence="2">Peripheral membrane protein</topology>
        <orientation evidence="2">Cytoplasmic side</orientation>
    </subcellularLocation>
</comment>
<proteinExistence type="predicted"/>
<dbReference type="GO" id="GO:0070971">
    <property type="term" value="C:endoplasmic reticulum exit site"/>
    <property type="evidence" value="ECO:0007669"/>
    <property type="project" value="TreeGrafter"/>
</dbReference>
<dbReference type="Gene3D" id="3.40.50.410">
    <property type="entry name" value="von Willebrand factor, type A domain"/>
    <property type="match status" value="1"/>
</dbReference>
<reference evidence="7" key="2">
    <citation type="submission" date="2025-09" db="UniProtKB">
        <authorList>
            <consortium name="Ensembl"/>
        </authorList>
    </citation>
    <scope>IDENTIFICATION</scope>
</reference>
<keyword evidence="8" id="KW-1185">Reference proteome</keyword>
<dbReference type="InterPro" id="IPR006896">
    <property type="entry name" value="Sec23/24_trunk_dom"/>
</dbReference>
<evidence type="ECO:0000259" key="6">
    <source>
        <dbReference type="Pfam" id="PF08033"/>
    </source>
</evidence>
<dbReference type="InterPro" id="IPR050550">
    <property type="entry name" value="SEC23_SEC24_subfamily"/>
</dbReference>
<dbReference type="InterPro" id="IPR012990">
    <property type="entry name" value="Beta-sandwich_Sec23_24"/>
</dbReference>
<dbReference type="STRING" id="379532.ENSPCOP00000027633"/>
<feature type="region of interest" description="Disordered" evidence="4">
    <location>
        <begin position="63"/>
        <end position="179"/>
    </location>
</feature>
<feature type="compositionally biased region" description="Polar residues" evidence="4">
    <location>
        <begin position="137"/>
        <end position="179"/>
    </location>
</feature>
<organism evidence="7 8">
    <name type="scientific">Propithecus coquereli</name>
    <name type="common">Coquerel's sifaka</name>
    <name type="synonym">Propithecus verreauxi coquereli</name>
    <dbReference type="NCBI Taxonomy" id="379532"/>
    <lineage>
        <taxon>Eukaryota</taxon>
        <taxon>Metazoa</taxon>
        <taxon>Chordata</taxon>
        <taxon>Craniata</taxon>
        <taxon>Vertebrata</taxon>
        <taxon>Euteleostomi</taxon>
        <taxon>Mammalia</taxon>
        <taxon>Eutheria</taxon>
        <taxon>Euarchontoglires</taxon>
        <taxon>Primates</taxon>
        <taxon>Strepsirrhini</taxon>
        <taxon>Lemuriformes</taxon>
        <taxon>Indriidae</taxon>
        <taxon>Propithecus</taxon>
    </lineage>
</organism>
<dbReference type="Proteomes" id="UP000233160">
    <property type="component" value="Unassembled WGS sequence"/>
</dbReference>
<dbReference type="GO" id="GO:0005789">
    <property type="term" value="C:endoplasmic reticulum membrane"/>
    <property type="evidence" value="ECO:0007669"/>
    <property type="project" value="UniProtKB-SubCell"/>
</dbReference>
<dbReference type="Pfam" id="PF08033">
    <property type="entry name" value="Sec23_BS"/>
    <property type="match status" value="1"/>
</dbReference>
<dbReference type="OMA" id="WRSHCLV"/>
<dbReference type="PANTHER" id="PTHR13803:SF1">
    <property type="entry name" value="PROTEIN TRANSPORT PROTEIN SEC24A"/>
    <property type="match status" value="1"/>
</dbReference>
<dbReference type="SUPFAM" id="SSF53300">
    <property type="entry name" value="vWA-like"/>
    <property type="match status" value="1"/>
</dbReference>
<dbReference type="GO" id="GO:0090110">
    <property type="term" value="P:COPII-coated vesicle cargo loading"/>
    <property type="evidence" value="ECO:0007669"/>
    <property type="project" value="TreeGrafter"/>
</dbReference>
<dbReference type="GeneTree" id="ENSGT00950000182924"/>
<protein>
    <submittedName>
        <fullName evidence="7">Uncharacterized protein</fullName>
    </submittedName>
</protein>
<dbReference type="GO" id="GO:0000149">
    <property type="term" value="F:SNARE binding"/>
    <property type="evidence" value="ECO:0007669"/>
    <property type="project" value="TreeGrafter"/>
</dbReference>
<dbReference type="AlphaFoldDB" id="A0A2K6GN17"/>
<dbReference type="SUPFAM" id="SSF82754">
    <property type="entry name" value="C-terminal, gelsolin-like domain of Sec23/24"/>
    <property type="match status" value="1"/>
</dbReference>
<dbReference type="GO" id="GO:0030127">
    <property type="term" value="C:COPII vesicle coat"/>
    <property type="evidence" value="ECO:0007669"/>
    <property type="project" value="InterPro"/>
</dbReference>
<feature type="domain" description="Sec23/Sec24 trunk" evidence="5">
    <location>
        <begin position="439"/>
        <end position="536"/>
    </location>
</feature>
<feature type="domain" description="Sec23/Sec24 beta-sandwich" evidence="6">
    <location>
        <begin position="540"/>
        <end position="599"/>
    </location>
</feature>
<evidence type="ECO:0000256" key="4">
    <source>
        <dbReference type="SAM" id="MobiDB-lite"/>
    </source>
</evidence>